<dbReference type="PANTHER" id="PTHR16222:SF24">
    <property type="entry name" value="ADP-RIBOSYLHYDROLASE ARH3"/>
    <property type="match status" value="1"/>
</dbReference>
<comment type="similarity">
    <text evidence="1">Belongs to the ADP-ribosylglycohydrolase family.</text>
</comment>
<name>D9STF8_CLOC7</name>
<proteinExistence type="inferred from homology"/>
<keyword evidence="3" id="KW-0460">Magnesium</keyword>
<dbReference type="InterPro" id="IPR005502">
    <property type="entry name" value="Ribosyl_crysJ1"/>
</dbReference>
<protein>
    <submittedName>
        <fullName evidence="4">ADP-ribosylation/Crystallin J1</fullName>
    </submittedName>
</protein>
<reference evidence="4 5" key="1">
    <citation type="submission" date="2010-08" db="EMBL/GenBank/DDBJ databases">
        <title>Complete sequence of Clostridium cellulovorans 743B.</title>
        <authorList>
            <consortium name="US DOE Joint Genome Institute"/>
            <person name="Lucas S."/>
            <person name="Copeland A."/>
            <person name="Lapidus A."/>
            <person name="Cheng J.-F."/>
            <person name="Bruce D."/>
            <person name="Goodwin L."/>
            <person name="Pitluck S."/>
            <person name="Chertkov O."/>
            <person name="Detter J.C."/>
            <person name="Han C."/>
            <person name="Tapia R."/>
            <person name="Land M."/>
            <person name="Hauser L."/>
            <person name="Chang Y.-J."/>
            <person name="Jeffries C."/>
            <person name="Kyrpides N."/>
            <person name="Ivanova N."/>
            <person name="Mikhailova N."/>
            <person name="Hemme C.L."/>
            <person name="Woyke T."/>
        </authorList>
    </citation>
    <scope>NUCLEOTIDE SEQUENCE [LARGE SCALE GENOMIC DNA]</scope>
    <source>
        <strain evidence="5">ATCC 35296 / DSM 3052 / OCM 3 / 743B</strain>
    </source>
</reference>
<dbReference type="OrthoDB" id="9798107at2"/>
<dbReference type="InterPro" id="IPR050792">
    <property type="entry name" value="ADP-ribosylglycohydrolase"/>
</dbReference>
<evidence type="ECO:0000256" key="2">
    <source>
        <dbReference type="ARBA" id="ARBA00022801"/>
    </source>
</evidence>
<evidence type="ECO:0000313" key="5">
    <source>
        <dbReference type="Proteomes" id="UP000002730"/>
    </source>
</evidence>
<evidence type="ECO:0000313" key="4">
    <source>
        <dbReference type="EMBL" id="ADL52692.1"/>
    </source>
</evidence>
<dbReference type="Gene3D" id="1.10.4080.10">
    <property type="entry name" value="ADP-ribosylation/Crystallin J1"/>
    <property type="match status" value="1"/>
</dbReference>
<comment type="cofactor">
    <cofactor evidence="3">
        <name>Mg(2+)</name>
        <dbReference type="ChEBI" id="CHEBI:18420"/>
    </cofactor>
    <text evidence="3">Binds 2 magnesium ions per subunit.</text>
</comment>
<dbReference type="GO" id="GO:0046872">
    <property type="term" value="F:metal ion binding"/>
    <property type="evidence" value="ECO:0007669"/>
    <property type="project" value="UniProtKB-KW"/>
</dbReference>
<keyword evidence="5" id="KW-1185">Reference proteome</keyword>
<organism evidence="4 5">
    <name type="scientific">Clostridium cellulovorans (strain ATCC 35296 / DSM 3052 / OCM 3 / 743B)</name>
    <dbReference type="NCBI Taxonomy" id="573061"/>
    <lineage>
        <taxon>Bacteria</taxon>
        <taxon>Bacillati</taxon>
        <taxon>Bacillota</taxon>
        <taxon>Clostridia</taxon>
        <taxon>Eubacteriales</taxon>
        <taxon>Clostridiaceae</taxon>
        <taxon>Clostridium</taxon>
    </lineage>
</organism>
<keyword evidence="3" id="KW-0479">Metal-binding</keyword>
<dbReference type="Proteomes" id="UP000002730">
    <property type="component" value="Chromosome"/>
</dbReference>
<accession>D9STF8</accession>
<feature type="binding site" evidence="3">
    <location>
        <position position="267"/>
    </location>
    <ligand>
        <name>Mg(2+)</name>
        <dbReference type="ChEBI" id="CHEBI:18420"/>
        <label>1</label>
    </ligand>
</feature>
<dbReference type="KEGG" id="ccb:Clocel_3001"/>
<feature type="binding site" evidence="3">
    <location>
        <position position="61"/>
    </location>
    <ligand>
        <name>Mg(2+)</name>
        <dbReference type="ChEBI" id="CHEBI:18420"/>
        <label>1</label>
    </ligand>
</feature>
<feature type="binding site" evidence="3">
    <location>
        <position position="60"/>
    </location>
    <ligand>
        <name>Mg(2+)</name>
        <dbReference type="ChEBI" id="CHEBI:18420"/>
        <label>1</label>
    </ligand>
</feature>
<gene>
    <name evidence="4" type="ordered locus">Clocel_3001</name>
</gene>
<dbReference type="InterPro" id="IPR036705">
    <property type="entry name" value="Ribosyl_crysJ1_sf"/>
</dbReference>
<dbReference type="PANTHER" id="PTHR16222">
    <property type="entry name" value="ADP-RIBOSYLGLYCOHYDROLASE"/>
    <property type="match status" value="1"/>
</dbReference>
<evidence type="ECO:0000256" key="3">
    <source>
        <dbReference type="PIRSR" id="PIRSR605502-1"/>
    </source>
</evidence>
<sequence>MILRKERIIGGIWGLLVGDAVGVPYEFNNAEILRELLYIDIEPPRGFAKTYENVETGTWSDDGAQALCLLDSLLSKGKMDINDFAERLLNWYEKGLWAVDNRVFDIGIQTAEALRAYKRGVSPLNSGMIRPNGKGNGALMRVLPLAIWHKGTDEQLVEDAHLQTLVTHGNRCNGVCCALYCLWARRILNGLEIEEAYIDAVDVLRSIYEEGSEFRNELEYVIKPDEEPIGKGSGYVVDSLKSVRMVLKSKTYEEVIINAILLGDDTDTTACIAGGLAGLSYGIKAIPERWLNHMRGKELVDPLIKRLLESEI</sequence>
<evidence type="ECO:0000256" key="1">
    <source>
        <dbReference type="ARBA" id="ARBA00010702"/>
    </source>
</evidence>
<dbReference type="EMBL" id="CP002160">
    <property type="protein sequence ID" value="ADL52692.1"/>
    <property type="molecule type" value="Genomic_DNA"/>
</dbReference>
<dbReference type="GO" id="GO:0016787">
    <property type="term" value="F:hydrolase activity"/>
    <property type="evidence" value="ECO:0007669"/>
    <property type="project" value="UniProtKB-KW"/>
</dbReference>
<keyword evidence="2" id="KW-0378">Hydrolase</keyword>
<dbReference type="Pfam" id="PF03747">
    <property type="entry name" value="ADP_ribosyl_GH"/>
    <property type="match status" value="1"/>
</dbReference>
<dbReference type="STRING" id="573061.Clocel_3001"/>
<feature type="binding site" evidence="3">
    <location>
        <position position="268"/>
    </location>
    <ligand>
        <name>Mg(2+)</name>
        <dbReference type="ChEBI" id="CHEBI:18420"/>
        <label>1</label>
    </ligand>
</feature>
<dbReference type="HOGENOM" id="CLU_024566_8_1_9"/>
<feature type="binding site" evidence="3">
    <location>
        <position position="265"/>
    </location>
    <ligand>
        <name>Mg(2+)</name>
        <dbReference type="ChEBI" id="CHEBI:18420"/>
        <label>1</label>
    </ligand>
</feature>
<dbReference type="eggNOG" id="COG1397">
    <property type="taxonomic scope" value="Bacteria"/>
</dbReference>
<feature type="binding site" evidence="3">
    <location>
        <position position="62"/>
    </location>
    <ligand>
        <name>Mg(2+)</name>
        <dbReference type="ChEBI" id="CHEBI:18420"/>
        <label>1</label>
    </ligand>
</feature>
<dbReference type="SUPFAM" id="SSF101478">
    <property type="entry name" value="ADP-ribosylglycohydrolase"/>
    <property type="match status" value="1"/>
</dbReference>
<dbReference type="AlphaFoldDB" id="D9STF8"/>